<proteinExistence type="predicted"/>
<dbReference type="AlphaFoldDB" id="A0A0F8W857"/>
<sequence>VQTNLKGGAVGYFSVSTVVADSSIITPRQ</sequence>
<protein>
    <submittedName>
        <fullName evidence="1">Uncharacterized protein</fullName>
    </submittedName>
</protein>
<accession>A0A0F8W857</accession>
<comment type="caution">
    <text evidence="1">The sequence shown here is derived from an EMBL/GenBank/DDBJ whole genome shotgun (WGS) entry which is preliminary data.</text>
</comment>
<organism evidence="1">
    <name type="scientific">marine sediment metagenome</name>
    <dbReference type="NCBI Taxonomy" id="412755"/>
    <lineage>
        <taxon>unclassified sequences</taxon>
        <taxon>metagenomes</taxon>
        <taxon>ecological metagenomes</taxon>
    </lineage>
</organism>
<name>A0A0F8W857_9ZZZZ</name>
<dbReference type="EMBL" id="LAZR01066828">
    <property type="protein sequence ID" value="KKK52813.1"/>
    <property type="molecule type" value="Genomic_DNA"/>
</dbReference>
<gene>
    <name evidence="1" type="ORF">LCGC14_3101150</name>
</gene>
<evidence type="ECO:0000313" key="1">
    <source>
        <dbReference type="EMBL" id="KKK52813.1"/>
    </source>
</evidence>
<feature type="non-terminal residue" evidence="1">
    <location>
        <position position="1"/>
    </location>
</feature>
<reference evidence="1" key="1">
    <citation type="journal article" date="2015" name="Nature">
        <title>Complex archaea that bridge the gap between prokaryotes and eukaryotes.</title>
        <authorList>
            <person name="Spang A."/>
            <person name="Saw J.H."/>
            <person name="Jorgensen S.L."/>
            <person name="Zaremba-Niedzwiedzka K."/>
            <person name="Martijn J."/>
            <person name="Lind A.E."/>
            <person name="van Eijk R."/>
            <person name="Schleper C."/>
            <person name="Guy L."/>
            <person name="Ettema T.J."/>
        </authorList>
    </citation>
    <scope>NUCLEOTIDE SEQUENCE</scope>
</reference>